<keyword evidence="2" id="KW-0808">Transferase</keyword>
<gene>
    <name evidence="2" type="ORF">BJEO58_02599</name>
</gene>
<dbReference type="GO" id="GO:0016301">
    <property type="term" value="F:kinase activity"/>
    <property type="evidence" value="ECO:0007669"/>
    <property type="project" value="UniProtKB-KW"/>
</dbReference>
<evidence type="ECO:0000313" key="3">
    <source>
        <dbReference type="Proteomes" id="UP000234462"/>
    </source>
</evidence>
<dbReference type="SUPFAM" id="SSF111331">
    <property type="entry name" value="NAD kinase/diacylglycerol kinase-like"/>
    <property type="match status" value="1"/>
</dbReference>
<dbReference type="InterPro" id="IPR001206">
    <property type="entry name" value="Diacylglycerol_kinase_cat_dom"/>
</dbReference>
<dbReference type="PROSITE" id="PS50146">
    <property type="entry name" value="DAGK"/>
    <property type="match status" value="1"/>
</dbReference>
<dbReference type="InterPro" id="IPR016064">
    <property type="entry name" value="NAD/diacylglycerol_kinase_sf"/>
</dbReference>
<accession>A0A2H1L7W5</accession>
<dbReference type="InterPro" id="IPR017438">
    <property type="entry name" value="ATP-NAD_kinase_N"/>
</dbReference>
<evidence type="ECO:0000313" key="2">
    <source>
        <dbReference type="EMBL" id="SMY12991.1"/>
    </source>
</evidence>
<dbReference type="Pfam" id="PF00781">
    <property type="entry name" value="DAGK_cat"/>
    <property type="match status" value="1"/>
</dbReference>
<evidence type="ECO:0000259" key="1">
    <source>
        <dbReference type="PROSITE" id="PS50146"/>
    </source>
</evidence>
<name>A0A2H1L7W5_9MICO</name>
<reference evidence="3" key="1">
    <citation type="submission" date="2017-03" db="EMBL/GenBank/DDBJ databases">
        <authorList>
            <person name="Monnet C."/>
        </authorList>
    </citation>
    <scope>NUCLEOTIDE SEQUENCE [LARGE SCALE GENOMIC DNA]</scope>
    <source>
        <strain evidence="3">SJ5-8</strain>
    </source>
</reference>
<keyword evidence="3" id="KW-1185">Reference proteome</keyword>
<dbReference type="OrthoDB" id="3171056at2"/>
<dbReference type="Gene3D" id="2.60.200.40">
    <property type="match status" value="1"/>
</dbReference>
<organism evidence="2 3">
    <name type="scientific">Brevibacterium jeotgali</name>
    <dbReference type="NCBI Taxonomy" id="1262550"/>
    <lineage>
        <taxon>Bacteria</taxon>
        <taxon>Bacillati</taxon>
        <taxon>Actinomycetota</taxon>
        <taxon>Actinomycetes</taxon>
        <taxon>Micrococcales</taxon>
        <taxon>Brevibacteriaceae</taxon>
        <taxon>Brevibacterium</taxon>
    </lineage>
</organism>
<proteinExistence type="predicted"/>
<keyword evidence="2" id="KW-0418">Kinase</keyword>
<dbReference type="AlphaFoldDB" id="A0A2H1L7W5"/>
<dbReference type="RefSeq" id="WP_101589906.1">
    <property type="nucleotide sequence ID" value="NZ_FXZM01000014.1"/>
</dbReference>
<protein>
    <submittedName>
        <fullName evidence="2">Diacylglycerol kinase family enzyme</fullName>
    </submittedName>
</protein>
<sequence>MSVDVIVNPVHPKGLHACERVQALCAHRGLPVRVRPTSIARPHGVPDPEAALTVVIGGDGTLREVAGALVGAPGWRGALLPVPTGTADLFALNVGIRRTADGLRLLDDVLRDADAAPCVIRCDLGWASLERAGGGASAEQPFLVTAGIGHSGGALLRTPGWAKDAGGAAGYGIGALTRLAARPLPVTVSAGEGTDRTDRDLGVWAVEFGNISRIPYGITVFPHGGPQTGALAGLTVAPGPRTVPSWGRIFHAGFFGGHERVDDLGLLSVTSASVRSVRPLPVHLDGEAAGLVTTLRVRIAPGAIPVVVPDQSLHDLS</sequence>
<dbReference type="Proteomes" id="UP000234462">
    <property type="component" value="Unassembled WGS sequence"/>
</dbReference>
<feature type="domain" description="DAGKc" evidence="1">
    <location>
        <begin position="54"/>
        <end position="131"/>
    </location>
</feature>
<dbReference type="Gene3D" id="3.40.50.10330">
    <property type="entry name" value="Probable inorganic polyphosphate/atp-NAD kinase, domain 1"/>
    <property type="match status" value="1"/>
</dbReference>
<dbReference type="EMBL" id="FXZM01000014">
    <property type="protein sequence ID" value="SMY12991.1"/>
    <property type="molecule type" value="Genomic_DNA"/>
</dbReference>